<dbReference type="RefSeq" id="WP_386723306.1">
    <property type="nucleotide sequence ID" value="NZ_JBHRSZ010000009.1"/>
</dbReference>
<reference evidence="2" key="1">
    <citation type="journal article" date="2019" name="Int. J. Syst. Evol. Microbiol.">
        <title>The Global Catalogue of Microorganisms (GCM) 10K type strain sequencing project: providing services to taxonomists for standard genome sequencing and annotation.</title>
        <authorList>
            <consortium name="The Broad Institute Genomics Platform"/>
            <consortium name="The Broad Institute Genome Sequencing Center for Infectious Disease"/>
            <person name="Wu L."/>
            <person name="Ma J."/>
        </authorList>
    </citation>
    <scope>NUCLEOTIDE SEQUENCE [LARGE SCALE GENOMIC DNA]</scope>
    <source>
        <strain evidence="2">KCTC 52438</strain>
    </source>
</reference>
<proteinExistence type="predicted"/>
<evidence type="ECO:0008006" key="3">
    <source>
        <dbReference type="Google" id="ProtNLM"/>
    </source>
</evidence>
<organism evidence="1 2">
    <name type="scientific">Litoribrevibacter euphylliae</name>
    <dbReference type="NCBI Taxonomy" id="1834034"/>
    <lineage>
        <taxon>Bacteria</taxon>
        <taxon>Pseudomonadati</taxon>
        <taxon>Pseudomonadota</taxon>
        <taxon>Gammaproteobacteria</taxon>
        <taxon>Oceanospirillales</taxon>
        <taxon>Oceanospirillaceae</taxon>
        <taxon>Litoribrevibacter</taxon>
    </lineage>
</organism>
<keyword evidence="2" id="KW-1185">Reference proteome</keyword>
<protein>
    <recommendedName>
        <fullName evidence="3">KTSC domain-containing protein</fullName>
    </recommendedName>
</protein>
<dbReference type="EMBL" id="JBHRSZ010000009">
    <property type="protein sequence ID" value="MFC3153385.1"/>
    <property type="molecule type" value="Genomic_DNA"/>
</dbReference>
<evidence type="ECO:0000313" key="2">
    <source>
        <dbReference type="Proteomes" id="UP001595476"/>
    </source>
</evidence>
<gene>
    <name evidence="1" type="ORF">ACFOEK_20260</name>
</gene>
<sequence length="45" mass="5120">MSVSLSGDVVCVKYPSDAGEFTYFYKLIDNQLVKYKRLYHAVSAI</sequence>
<name>A0ABV7HLP9_9GAMM</name>
<evidence type="ECO:0000313" key="1">
    <source>
        <dbReference type="EMBL" id="MFC3153385.1"/>
    </source>
</evidence>
<dbReference type="Proteomes" id="UP001595476">
    <property type="component" value="Unassembled WGS sequence"/>
</dbReference>
<comment type="caution">
    <text evidence="1">The sequence shown here is derived from an EMBL/GenBank/DDBJ whole genome shotgun (WGS) entry which is preliminary data.</text>
</comment>
<accession>A0ABV7HLP9</accession>